<protein>
    <submittedName>
        <fullName evidence="2">Uncharacterized protein</fullName>
    </submittedName>
</protein>
<reference evidence="2 3" key="1">
    <citation type="journal article" date="2023" name="Plants (Basel)">
        <title>Bridging the Gap: Combining Genomics and Transcriptomics Approaches to Understand Stylosanthes scabra, an Orphan Legume from the Brazilian Caatinga.</title>
        <authorList>
            <person name="Ferreira-Neto J.R.C."/>
            <person name="da Silva M.D."/>
            <person name="Binneck E."/>
            <person name="de Melo N.F."/>
            <person name="da Silva R.H."/>
            <person name="de Melo A.L.T.M."/>
            <person name="Pandolfi V."/>
            <person name="Bustamante F.O."/>
            <person name="Brasileiro-Vidal A.C."/>
            <person name="Benko-Iseppon A.M."/>
        </authorList>
    </citation>
    <scope>NUCLEOTIDE SEQUENCE [LARGE SCALE GENOMIC DNA]</scope>
    <source>
        <tissue evidence="2">Leaves</tissue>
    </source>
</reference>
<feature type="region of interest" description="Disordered" evidence="1">
    <location>
        <begin position="95"/>
        <end position="120"/>
    </location>
</feature>
<organism evidence="2 3">
    <name type="scientific">Stylosanthes scabra</name>
    <dbReference type="NCBI Taxonomy" id="79078"/>
    <lineage>
        <taxon>Eukaryota</taxon>
        <taxon>Viridiplantae</taxon>
        <taxon>Streptophyta</taxon>
        <taxon>Embryophyta</taxon>
        <taxon>Tracheophyta</taxon>
        <taxon>Spermatophyta</taxon>
        <taxon>Magnoliopsida</taxon>
        <taxon>eudicotyledons</taxon>
        <taxon>Gunneridae</taxon>
        <taxon>Pentapetalae</taxon>
        <taxon>rosids</taxon>
        <taxon>fabids</taxon>
        <taxon>Fabales</taxon>
        <taxon>Fabaceae</taxon>
        <taxon>Papilionoideae</taxon>
        <taxon>50 kb inversion clade</taxon>
        <taxon>dalbergioids sensu lato</taxon>
        <taxon>Dalbergieae</taxon>
        <taxon>Pterocarpus clade</taxon>
        <taxon>Stylosanthes</taxon>
    </lineage>
</organism>
<evidence type="ECO:0000256" key="1">
    <source>
        <dbReference type="SAM" id="MobiDB-lite"/>
    </source>
</evidence>
<sequence>MEEFGYPPTLYRLIESNLLFKINVKLNNIEQGDRVYTLLNIRQDEEFVKQYLPEDFISQQTATITKMDGSNSPEESQAVVNLHTDVDDPNALAAREESVSTKTLGKRPMKEIKSGPNGSFEYDVEGQLSTIKFSTRGGKKGRLSAIHGDN</sequence>
<dbReference type="EMBL" id="JASCZI010062807">
    <property type="protein sequence ID" value="MED6140847.1"/>
    <property type="molecule type" value="Genomic_DNA"/>
</dbReference>
<proteinExistence type="predicted"/>
<gene>
    <name evidence="2" type="ORF">PIB30_097391</name>
</gene>
<name>A0ABU6SWR7_9FABA</name>
<comment type="caution">
    <text evidence="2">The sequence shown here is derived from an EMBL/GenBank/DDBJ whole genome shotgun (WGS) entry which is preliminary data.</text>
</comment>
<dbReference type="Proteomes" id="UP001341840">
    <property type="component" value="Unassembled WGS sequence"/>
</dbReference>
<evidence type="ECO:0000313" key="2">
    <source>
        <dbReference type="EMBL" id="MED6140847.1"/>
    </source>
</evidence>
<evidence type="ECO:0000313" key="3">
    <source>
        <dbReference type="Proteomes" id="UP001341840"/>
    </source>
</evidence>
<accession>A0ABU6SWR7</accession>
<keyword evidence="3" id="KW-1185">Reference proteome</keyword>